<dbReference type="PANTHER" id="PTHR32552">
    <property type="entry name" value="FERRICHROME IRON RECEPTOR-RELATED"/>
    <property type="match status" value="1"/>
</dbReference>
<dbReference type="PROSITE" id="PS52016">
    <property type="entry name" value="TONB_DEPENDENT_REC_3"/>
    <property type="match status" value="1"/>
</dbReference>
<dbReference type="GO" id="GO:0015891">
    <property type="term" value="P:siderophore transport"/>
    <property type="evidence" value="ECO:0007669"/>
    <property type="project" value="InterPro"/>
</dbReference>
<keyword evidence="12" id="KW-0675">Receptor</keyword>
<dbReference type="Pfam" id="PF07715">
    <property type="entry name" value="Plug"/>
    <property type="match status" value="1"/>
</dbReference>
<keyword evidence="13 14" id="KW-0998">Cell outer membrane</keyword>
<evidence type="ECO:0000256" key="15">
    <source>
        <dbReference type="PROSITE-ProRule" id="PRU10144"/>
    </source>
</evidence>
<dbReference type="Proteomes" id="UP000660708">
    <property type="component" value="Unassembled WGS sequence"/>
</dbReference>
<dbReference type="InterPro" id="IPR010917">
    <property type="entry name" value="TonB_rcpt_CS"/>
</dbReference>
<evidence type="ECO:0000256" key="4">
    <source>
        <dbReference type="ARBA" id="ARBA00022452"/>
    </source>
</evidence>
<accession>A0A8I0MZ91</accession>
<dbReference type="CDD" id="cd01347">
    <property type="entry name" value="ligand_gated_channel"/>
    <property type="match status" value="1"/>
</dbReference>
<evidence type="ECO:0000313" key="20">
    <source>
        <dbReference type="EMBL" id="MBE0348043.1"/>
    </source>
</evidence>
<comment type="caution">
    <text evidence="20">The sequence shown here is derived from an EMBL/GenBank/DDBJ whole genome shotgun (WGS) entry which is preliminary data.</text>
</comment>
<dbReference type="PANTHER" id="PTHR32552:SF68">
    <property type="entry name" value="FERRICHROME OUTER MEMBRANE TRANSPORTER_PHAGE RECEPTOR"/>
    <property type="match status" value="1"/>
</dbReference>
<feature type="domain" description="TonB-dependent receptor-like beta-barrel" evidence="18">
    <location>
        <begin position="272"/>
        <end position="662"/>
    </location>
</feature>
<evidence type="ECO:0000259" key="19">
    <source>
        <dbReference type="Pfam" id="PF07715"/>
    </source>
</evidence>
<dbReference type="InterPro" id="IPR012910">
    <property type="entry name" value="Plug_dom"/>
</dbReference>
<evidence type="ECO:0000256" key="9">
    <source>
        <dbReference type="ARBA" id="ARBA00023065"/>
    </source>
</evidence>
<keyword evidence="3 14" id="KW-0813">Transport</keyword>
<dbReference type="InterPro" id="IPR000531">
    <property type="entry name" value="Beta-barrel_TonB"/>
</dbReference>
<organism evidence="20 21">
    <name type="scientific">Pseudoalteromonas peptidolytica F12-50-A1</name>
    <dbReference type="NCBI Taxonomy" id="1315280"/>
    <lineage>
        <taxon>Bacteria</taxon>
        <taxon>Pseudomonadati</taxon>
        <taxon>Pseudomonadota</taxon>
        <taxon>Gammaproteobacteria</taxon>
        <taxon>Alteromonadales</taxon>
        <taxon>Pseudoalteromonadaceae</taxon>
        <taxon>Pseudoalteromonas</taxon>
    </lineage>
</organism>
<feature type="domain" description="TonB-dependent receptor plug" evidence="19">
    <location>
        <begin position="59"/>
        <end position="154"/>
    </location>
</feature>
<dbReference type="EMBL" id="AQHF01000030">
    <property type="protein sequence ID" value="MBE0348043.1"/>
    <property type="molecule type" value="Genomic_DNA"/>
</dbReference>
<proteinExistence type="inferred from homology"/>
<evidence type="ECO:0000256" key="2">
    <source>
        <dbReference type="ARBA" id="ARBA00009810"/>
    </source>
</evidence>
<dbReference type="InterPro" id="IPR039426">
    <property type="entry name" value="TonB-dep_rcpt-like"/>
</dbReference>
<protein>
    <submittedName>
        <fullName evidence="20">Iron complex outermembrane recepter protein</fullName>
    </submittedName>
</protein>
<evidence type="ECO:0000256" key="6">
    <source>
        <dbReference type="ARBA" id="ARBA00022692"/>
    </source>
</evidence>
<feature type="signal peptide" evidence="17">
    <location>
        <begin position="1"/>
        <end position="21"/>
    </location>
</feature>
<dbReference type="PROSITE" id="PS01156">
    <property type="entry name" value="TONB_DEPENDENT_REC_2"/>
    <property type="match status" value="1"/>
</dbReference>
<keyword evidence="6 14" id="KW-0812">Transmembrane</keyword>
<reference evidence="20 21" key="1">
    <citation type="submission" date="2015-06" db="EMBL/GenBank/DDBJ databases">
        <title>Genome sequence of Pseudoalteromonas peptidolytica.</title>
        <authorList>
            <person name="Xie B.-B."/>
            <person name="Rong J.-C."/>
            <person name="Qin Q.-L."/>
            <person name="Zhang Y.-Z."/>
        </authorList>
    </citation>
    <scope>NUCLEOTIDE SEQUENCE [LARGE SCALE GENOMIC DNA]</scope>
    <source>
        <strain evidence="20 21">F12-50-A1</strain>
    </source>
</reference>
<evidence type="ECO:0000256" key="10">
    <source>
        <dbReference type="ARBA" id="ARBA00023077"/>
    </source>
</evidence>
<dbReference type="GO" id="GO:0015344">
    <property type="term" value="F:siderophore uptake transmembrane transporter activity"/>
    <property type="evidence" value="ECO:0007669"/>
    <property type="project" value="TreeGrafter"/>
</dbReference>
<evidence type="ECO:0000256" key="8">
    <source>
        <dbReference type="ARBA" id="ARBA00023004"/>
    </source>
</evidence>
<dbReference type="InterPro" id="IPR010105">
    <property type="entry name" value="TonB_sidphr_rcpt"/>
</dbReference>
<name>A0A8I0MZ91_9GAMM</name>
<keyword evidence="9" id="KW-0406">Ion transport</keyword>
<keyword evidence="8" id="KW-0408">Iron</keyword>
<evidence type="ECO:0000256" key="12">
    <source>
        <dbReference type="ARBA" id="ARBA00023170"/>
    </source>
</evidence>
<gene>
    <name evidence="20" type="ORF">PPEP_a3139</name>
</gene>
<keyword evidence="4 14" id="KW-1134">Transmembrane beta strand</keyword>
<keyword evidence="21" id="KW-1185">Reference proteome</keyword>
<dbReference type="SUPFAM" id="SSF56935">
    <property type="entry name" value="Porins"/>
    <property type="match status" value="1"/>
</dbReference>
<feature type="chain" id="PRO_5034324157" evidence="17">
    <location>
        <begin position="22"/>
        <end position="693"/>
    </location>
</feature>
<keyword evidence="10 16" id="KW-0798">TonB box</keyword>
<sequence>MQSVGKRLLILASIVPLSSWAAEQSLASEDIEVIEVLGRDSEKHFATYTYSATKTAADILDLPQSISAVTKELIQQQGLMRLNDVTPFVSGASEFSVYNDITIRGFRSQDDRRLNGMRTYNDFWSQTAIAHVERVEVIKGPASAIFGDASPGGVINTVTKKPLATSRHELSARIGSYQDKYVALDTTGAANQSESILYRLNVGYEDSESFRNQAFNKGLLVSPSVTFLASDTLKLNLEFVYSDSEGILERGQPNIRGSQQLGAVPIEVSATQPGDHLNTESLISSLAVDYRFSDSWWLAVQYMHQDSDQDLIEHGIGNYVDGSDSVVNLRYIDRNSEAESDSFSSYLNGNFYTGNIEHNVVIGYDYIDRFRESSQRVANNAIQFDILNPVYQHRDTASYNATQRPVFGGNLQSEGIYIQDRIVLGQWSLLASLREERFDLDNTGGGSSKDSQLLPRLGTVYKLSDTQSFYASWMQGFEPPPLYSNNPEQGGPFKPQDSELYEAGFKARLFNDNLQITTAIYQITRENVVLYDAEASAKIDFARYMYRQRGAERARGFEFDLNGQLSEQFSIIANYAYNSAKVTKDLNDSEIGKRKEGAAKHMATIWSRYQFNDNWSVGIGANYVGERPTSSEGLLLPSYVLYNAGIYYQADDWKASLIVDNLFDKVHWTGGYSYSQLFPGDPRSASLAINYRF</sequence>
<dbReference type="GO" id="GO:0038023">
    <property type="term" value="F:signaling receptor activity"/>
    <property type="evidence" value="ECO:0007669"/>
    <property type="project" value="InterPro"/>
</dbReference>
<evidence type="ECO:0000256" key="13">
    <source>
        <dbReference type="ARBA" id="ARBA00023237"/>
    </source>
</evidence>
<comment type="subcellular location">
    <subcellularLocation>
        <location evidence="1 14">Cell outer membrane</location>
        <topology evidence="1 14">Multi-pass membrane protein</topology>
    </subcellularLocation>
</comment>
<comment type="similarity">
    <text evidence="2 14 16">Belongs to the TonB-dependent receptor family.</text>
</comment>
<dbReference type="Gene3D" id="2.40.170.20">
    <property type="entry name" value="TonB-dependent receptor, beta-barrel domain"/>
    <property type="match status" value="1"/>
</dbReference>
<keyword evidence="7 17" id="KW-0732">Signal</keyword>
<evidence type="ECO:0000256" key="5">
    <source>
        <dbReference type="ARBA" id="ARBA00022496"/>
    </source>
</evidence>
<evidence type="ECO:0000256" key="1">
    <source>
        <dbReference type="ARBA" id="ARBA00004571"/>
    </source>
</evidence>
<evidence type="ECO:0000256" key="7">
    <source>
        <dbReference type="ARBA" id="ARBA00022729"/>
    </source>
</evidence>
<evidence type="ECO:0000256" key="11">
    <source>
        <dbReference type="ARBA" id="ARBA00023136"/>
    </source>
</evidence>
<dbReference type="InterPro" id="IPR036942">
    <property type="entry name" value="Beta-barrel_TonB_sf"/>
</dbReference>
<dbReference type="AlphaFoldDB" id="A0A8I0MZ91"/>
<evidence type="ECO:0000259" key="18">
    <source>
        <dbReference type="Pfam" id="PF00593"/>
    </source>
</evidence>
<evidence type="ECO:0000256" key="14">
    <source>
        <dbReference type="PROSITE-ProRule" id="PRU01360"/>
    </source>
</evidence>
<dbReference type="Pfam" id="PF00593">
    <property type="entry name" value="TonB_dep_Rec_b-barrel"/>
    <property type="match status" value="1"/>
</dbReference>
<evidence type="ECO:0000256" key="17">
    <source>
        <dbReference type="SAM" id="SignalP"/>
    </source>
</evidence>
<evidence type="ECO:0000313" key="21">
    <source>
        <dbReference type="Proteomes" id="UP000660708"/>
    </source>
</evidence>
<evidence type="ECO:0000256" key="16">
    <source>
        <dbReference type="RuleBase" id="RU003357"/>
    </source>
</evidence>
<dbReference type="GO" id="GO:0009279">
    <property type="term" value="C:cell outer membrane"/>
    <property type="evidence" value="ECO:0007669"/>
    <property type="project" value="UniProtKB-SubCell"/>
</dbReference>
<dbReference type="NCBIfam" id="TIGR01783">
    <property type="entry name" value="TonB-siderophor"/>
    <property type="match status" value="1"/>
</dbReference>
<dbReference type="Gene3D" id="2.170.130.10">
    <property type="entry name" value="TonB-dependent receptor, plug domain"/>
    <property type="match status" value="1"/>
</dbReference>
<keyword evidence="5" id="KW-0410">Iron transport</keyword>
<feature type="short sequence motif" description="TonB C-terminal box" evidence="15">
    <location>
        <begin position="676"/>
        <end position="693"/>
    </location>
</feature>
<keyword evidence="11 14" id="KW-0472">Membrane</keyword>
<dbReference type="InterPro" id="IPR037066">
    <property type="entry name" value="Plug_dom_sf"/>
</dbReference>
<evidence type="ECO:0000256" key="3">
    <source>
        <dbReference type="ARBA" id="ARBA00022448"/>
    </source>
</evidence>